<evidence type="ECO:0008006" key="3">
    <source>
        <dbReference type="Google" id="ProtNLM"/>
    </source>
</evidence>
<dbReference type="InterPro" id="IPR014993">
    <property type="entry name" value="DUF1841"/>
</dbReference>
<dbReference type="eggNOG" id="ENOG50315C6">
    <property type="taxonomic scope" value="Bacteria"/>
</dbReference>
<evidence type="ECO:0000313" key="1">
    <source>
        <dbReference type="EMBL" id="EAU55664.1"/>
    </source>
</evidence>
<organism evidence="1 2">
    <name type="scientific">Mariprofundus ferrooxydans PV-1</name>
    <dbReference type="NCBI Taxonomy" id="314345"/>
    <lineage>
        <taxon>Bacteria</taxon>
        <taxon>Pseudomonadati</taxon>
        <taxon>Pseudomonadota</taxon>
        <taxon>Candidatius Mariprofundia</taxon>
        <taxon>Mariprofundales</taxon>
        <taxon>Mariprofundaceae</taxon>
        <taxon>Mariprofundus</taxon>
    </lineage>
</organism>
<keyword evidence="2" id="KW-1185">Reference proteome</keyword>
<protein>
    <recommendedName>
        <fullName evidence="3">DUF1841 domain-containing protein</fullName>
    </recommendedName>
</protein>
<dbReference type="RefSeq" id="WP_009850683.1">
    <property type="nucleotide sequence ID" value="NZ_DS022295.1"/>
</dbReference>
<dbReference type="STRING" id="314344.AL013_01135"/>
<dbReference type="AlphaFoldDB" id="Q0F286"/>
<evidence type="ECO:0000313" key="2">
    <source>
        <dbReference type="Proteomes" id="UP000005297"/>
    </source>
</evidence>
<dbReference type="Pfam" id="PF08897">
    <property type="entry name" value="DUF1841"/>
    <property type="match status" value="1"/>
</dbReference>
<sequence>MSDTGTTNRPSREQLRAHRQVFWDAWHKAQANLPLNALEVRIARVIEMHPEYHHYFDDMETFLDRDFEVDDGMNPYLHLSLHLALEEQAATKHPPEMARALDHLISVKRMERHDALHKILELLAETVFYAQRAGGEPDVAAYARGLREMVTP</sequence>
<dbReference type="OrthoDB" id="9789432at2"/>
<dbReference type="HOGENOM" id="CLU_120353_0_0_0"/>
<dbReference type="InParanoid" id="Q0F286"/>
<gene>
    <name evidence="1" type="ORF">SPV1_01912</name>
</gene>
<accession>Q0F286</accession>
<reference evidence="1 2" key="1">
    <citation type="submission" date="2006-09" db="EMBL/GenBank/DDBJ databases">
        <authorList>
            <person name="Emerson D."/>
            <person name="Ferriera S."/>
            <person name="Johnson J."/>
            <person name="Kravitz S."/>
            <person name="Halpern A."/>
            <person name="Remington K."/>
            <person name="Beeson K."/>
            <person name="Tran B."/>
            <person name="Rogers Y.-H."/>
            <person name="Friedman R."/>
            <person name="Venter J.C."/>
        </authorList>
    </citation>
    <scope>NUCLEOTIDE SEQUENCE [LARGE SCALE GENOMIC DNA]</scope>
    <source>
        <strain evidence="1 2">PV-1</strain>
    </source>
</reference>
<dbReference type="Proteomes" id="UP000005297">
    <property type="component" value="Unassembled WGS sequence"/>
</dbReference>
<proteinExistence type="predicted"/>
<comment type="caution">
    <text evidence="1">The sequence shown here is derived from an EMBL/GenBank/DDBJ whole genome shotgun (WGS) entry which is preliminary data.</text>
</comment>
<name>Q0F286_9PROT</name>
<dbReference type="EMBL" id="AATS01000002">
    <property type="protein sequence ID" value="EAU55664.1"/>
    <property type="molecule type" value="Genomic_DNA"/>
</dbReference>